<evidence type="ECO:0000313" key="2">
    <source>
        <dbReference type="EMBL" id="MBB4699554.1"/>
    </source>
</evidence>
<protein>
    <submittedName>
        <fullName evidence="2">SAM-dependent methyltransferase</fullName>
    </submittedName>
</protein>
<dbReference type="Proteomes" id="UP000542210">
    <property type="component" value="Unassembled WGS sequence"/>
</dbReference>
<name>A0A7W7D3C6_9ACTN</name>
<dbReference type="SUPFAM" id="SSF53335">
    <property type="entry name" value="S-adenosyl-L-methionine-dependent methyltransferases"/>
    <property type="match status" value="1"/>
</dbReference>
<dbReference type="Gene3D" id="3.40.50.150">
    <property type="entry name" value="Vaccinia Virus protein VP39"/>
    <property type="match status" value="1"/>
</dbReference>
<evidence type="ECO:0000313" key="3">
    <source>
        <dbReference type="Proteomes" id="UP000542210"/>
    </source>
</evidence>
<dbReference type="GO" id="GO:0032259">
    <property type="term" value="P:methylation"/>
    <property type="evidence" value="ECO:0007669"/>
    <property type="project" value="UniProtKB-KW"/>
</dbReference>
<keyword evidence="2" id="KW-0808">Transferase</keyword>
<accession>A0A7W7D3C6</accession>
<dbReference type="InterPro" id="IPR013216">
    <property type="entry name" value="Methyltransf_11"/>
</dbReference>
<dbReference type="PANTHER" id="PTHR43591:SF78">
    <property type="entry name" value="SLR0407 PROTEIN"/>
    <property type="match status" value="1"/>
</dbReference>
<dbReference type="InterPro" id="IPR029063">
    <property type="entry name" value="SAM-dependent_MTases_sf"/>
</dbReference>
<sequence>MSTHTSPGASGDPVTSLVALLDAVDAQPGAKELRDRSYELLRLAPGACVVDVGCGAGRAVAELNARGMRAIGVDAAGRMVEAARRRGPELDVRLGDAGDLPLEDGQAAGYRADKVYHELADPARALAEARRVLGRDGRVVLVGQDWDTFVIDSDDWSLTRTIVHARADAVTNPRAARGYRNLLLDAGFTDVAVEVHTGVFTGTAMFPLLPMLSGVADAARRAGAVTARQARGWIEEQAERGRRGRLFLAVPMFLASATRP</sequence>
<proteinExistence type="predicted"/>
<dbReference type="GO" id="GO:0008757">
    <property type="term" value="F:S-adenosylmethionine-dependent methyltransferase activity"/>
    <property type="evidence" value="ECO:0007669"/>
    <property type="project" value="InterPro"/>
</dbReference>
<keyword evidence="2" id="KW-0489">Methyltransferase</keyword>
<feature type="domain" description="Methyltransferase type 11" evidence="1">
    <location>
        <begin position="50"/>
        <end position="140"/>
    </location>
</feature>
<dbReference type="PANTHER" id="PTHR43591">
    <property type="entry name" value="METHYLTRANSFERASE"/>
    <property type="match status" value="1"/>
</dbReference>
<reference evidence="2 3" key="1">
    <citation type="submission" date="2020-08" db="EMBL/GenBank/DDBJ databases">
        <title>Sequencing the genomes of 1000 actinobacteria strains.</title>
        <authorList>
            <person name="Klenk H.-P."/>
        </authorList>
    </citation>
    <scope>NUCLEOTIDE SEQUENCE [LARGE SCALE GENOMIC DNA]</scope>
    <source>
        <strain evidence="2 3">DSM 45784</strain>
    </source>
</reference>
<evidence type="ECO:0000259" key="1">
    <source>
        <dbReference type="Pfam" id="PF08241"/>
    </source>
</evidence>
<dbReference type="AlphaFoldDB" id="A0A7W7D3C6"/>
<dbReference type="Pfam" id="PF08241">
    <property type="entry name" value="Methyltransf_11"/>
    <property type="match status" value="1"/>
</dbReference>
<organism evidence="2 3">
    <name type="scientific">Sphaerisporangium siamense</name>
    <dbReference type="NCBI Taxonomy" id="795645"/>
    <lineage>
        <taxon>Bacteria</taxon>
        <taxon>Bacillati</taxon>
        <taxon>Actinomycetota</taxon>
        <taxon>Actinomycetes</taxon>
        <taxon>Streptosporangiales</taxon>
        <taxon>Streptosporangiaceae</taxon>
        <taxon>Sphaerisporangium</taxon>
    </lineage>
</organism>
<gene>
    <name evidence="2" type="ORF">BJ982_001098</name>
</gene>
<comment type="caution">
    <text evidence="2">The sequence shown here is derived from an EMBL/GenBank/DDBJ whole genome shotgun (WGS) entry which is preliminary data.</text>
</comment>
<dbReference type="CDD" id="cd02440">
    <property type="entry name" value="AdoMet_MTases"/>
    <property type="match status" value="1"/>
</dbReference>
<dbReference type="RefSeq" id="WP_184877166.1">
    <property type="nucleotide sequence ID" value="NZ_BOOV01000024.1"/>
</dbReference>
<keyword evidence="3" id="KW-1185">Reference proteome</keyword>
<dbReference type="EMBL" id="JACHND010000001">
    <property type="protein sequence ID" value="MBB4699554.1"/>
    <property type="molecule type" value="Genomic_DNA"/>
</dbReference>